<dbReference type="OMA" id="NYCVEPP"/>
<evidence type="ECO:0000256" key="4">
    <source>
        <dbReference type="ARBA" id="ARBA00022801"/>
    </source>
</evidence>
<keyword evidence="13" id="KW-1185">Reference proteome</keyword>
<dbReference type="GO" id="GO:0005886">
    <property type="term" value="C:plasma membrane"/>
    <property type="evidence" value="ECO:0007669"/>
    <property type="project" value="TreeGrafter"/>
</dbReference>
<dbReference type="PIRSF" id="PIRSF001093">
    <property type="entry name" value="B-hxosamndse_ab_euk"/>
    <property type="match status" value="1"/>
</dbReference>
<keyword evidence="5" id="KW-0325">Glycoprotein</keyword>
<dbReference type="InterPro" id="IPR029018">
    <property type="entry name" value="Hex-like_dom2"/>
</dbReference>
<dbReference type="Pfam" id="PF00728">
    <property type="entry name" value="Glyco_hydro_20"/>
    <property type="match status" value="1"/>
</dbReference>
<dbReference type="InterPro" id="IPR029019">
    <property type="entry name" value="HEX_eukaryotic_N"/>
</dbReference>
<dbReference type="InterPro" id="IPR017853">
    <property type="entry name" value="GH"/>
</dbReference>
<dbReference type="eggNOG" id="KOG2499">
    <property type="taxonomic scope" value="Eukaryota"/>
</dbReference>
<evidence type="ECO:0000259" key="10">
    <source>
        <dbReference type="Pfam" id="PF00728"/>
    </source>
</evidence>
<feature type="active site" description="Proton donor" evidence="8">
    <location>
        <position position="371"/>
    </location>
</feature>
<dbReference type="AlphaFoldDB" id="A0A067RD91"/>
<dbReference type="InterPro" id="IPR025705">
    <property type="entry name" value="Beta_hexosaminidase_sua/sub"/>
</dbReference>
<feature type="domain" description="Glycoside hydrolase family 20 catalytic" evidence="10">
    <location>
        <begin position="211"/>
        <end position="565"/>
    </location>
</feature>
<evidence type="ECO:0000313" key="13">
    <source>
        <dbReference type="Proteomes" id="UP000027135"/>
    </source>
</evidence>
<evidence type="ECO:0000256" key="8">
    <source>
        <dbReference type="PIRSR" id="PIRSR001093-1"/>
    </source>
</evidence>
<evidence type="ECO:0000256" key="9">
    <source>
        <dbReference type="SAM" id="SignalP"/>
    </source>
</evidence>
<evidence type="ECO:0000256" key="1">
    <source>
        <dbReference type="ARBA" id="ARBA00001231"/>
    </source>
</evidence>
<keyword evidence="4 7" id="KW-0378">Hydrolase</keyword>
<dbReference type="Gene3D" id="3.30.379.10">
    <property type="entry name" value="Chitobiase/beta-hexosaminidase domain 2-like"/>
    <property type="match status" value="1"/>
</dbReference>
<dbReference type="Pfam" id="PF14845">
    <property type="entry name" value="Glycohydro_20b2"/>
    <property type="match status" value="1"/>
</dbReference>
<comment type="similarity">
    <text evidence="2 7">Belongs to the glycosyl hydrolase 20 family.</text>
</comment>
<dbReference type="InParanoid" id="A0A067RD91"/>
<dbReference type="STRING" id="136037.A0A067RD91"/>
<dbReference type="GO" id="GO:0016231">
    <property type="term" value="F:beta-N-acetylglucosaminidase activity"/>
    <property type="evidence" value="ECO:0007669"/>
    <property type="project" value="TreeGrafter"/>
</dbReference>
<dbReference type="EMBL" id="KK852777">
    <property type="protein sequence ID" value="KDR16738.1"/>
    <property type="molecule type" value="Genomic_DNA"/>
</dbReference>
<name>A0A067RD91_ZOONE</name>
<evidence type="ECO:0000259" key="11">
    <source>
        <dbReference type="Pfam" id="PF14845"/>
    </source>
</evidence>
<accession>A0A067RD91</accession>
<evidence type="ECO:0000256" key="5">
    <source>
        <dbReference type="ARBA" id="ARBA00023180"/>
    </source>
</evidence>
<feature type="chain" id="PRO_5001645011" description="Beta-hexosaminidase" evidence="9">
    <location>
        <begin position="21"/>
        <end position="608"/>
    </location>
</feature>
<dbReference type="FunCoup" id="A0A067RD91">
    <property type="interactions" value="389"/>
</dbReference>
<organism evidence="12 13">
    <name type="scientific">Zootermopsis nevadensis</name>
    <name type="common">Dampwood termite</name>
    <dbReference type="NCBI Taxonomy" id="136037"/>
    <lineage>
        <taxon>Eukaryota</taxon>
        <taxon>Metazoa</taxon>
        <taxon>Ecdysozoa</taxon>
        <taxon>Arthropoda</taxon>
        <taxon>Hexapoda</taxon>
        <taxon>Insecta</taxon>
        <taxon>Pterygota</taxon>
        <taxon>Neoptera</taxon>
        <taxon>Polyneoptera</taxon>
        <taxon>Dictyoptera</taxon>
        <taxon>Blattodea</taxon>
        <taxon>Blattoidea</taxon>
        <taxon>Termitoidae</taxon>
        <taxon>Termopsidae</taxon>
        <taxon>Zootermopsis</taxon>
    </lineage>
</organism>
<dbReference type="Proteomes" id="UP000027135">
    <property type="component" value="Unassembled WGS sequence"/>
</dbReference>
<dbReference type="SUPFAM" id="SSF51445">
    <property type="entry name" value="(Trans)glycosidases"/>
    <property type="match status" value="1"/>
</dbReference>
<evidence type="ECO:0000256" key="3">
    <source>
        <dbReference type="ARBA" id="ARBA00022729"/>
    </source>
</evidence>
<feature type="domain" description="Beta-hexosaminidase eukaryotic type N-terminal" evidence="11">
    <location>
        <begin position="62"/>
        <end position="187"/>
    </location>
</feature>
<dbReference type="CDD" id="cd06562">
    <property type="entry name" value="GH20_HexA_HexB-like"/>
    <property type="match status" value="1"/>
</dbReference>
<dbReference type="OrthoDB" id="428480at2759"/>
<reference evidence="12 13" key="1">
    <citation type="journal article" date="2014" name="Nat. Commun.">
        <title>Molecular traces of alternative social organization in a termite genome.</title>
        <authorList>
            <person name="Terrapon N."/>
            <person name="Li C."/>
            <person name="Robertson H.M."/>
            <person name="Ji L."/>
            <person name="Meng X."/>
            <person name="Booth W."/>
            <person name="Chen Z."/>
            <person name="Childers C.P."/>
            <person name="Glastad K.M."/>
            <person name="Gokhale K."/>
            <person name="Gowin J."/>
            <person name="Gronenberg W."/>
            <person name="Hermansen R.A."/>
            <person name="Hu H."/>
            <person name="Hunt B.G."/>
            <person name="Huylmans A.K."/>
            <person name="Khalil S.M."/>
            <person name="Mitchell R.D."/>
            <person name="Munoz-Torres M.C."/>
            <person name="Mustard J.A."/>
            <person name="Pan H."/>
            <person name="Reese J.T."/>
            <person name="Scharf M.E."/>
            <person name="Sun F."/>
            <person name="Vogel H."/>
            <person name="Xiao J."/>
            <person name="Yang W."/>
            <person name="Yang Z."/>
            <person name="Yang Z."/>
            <person name="Zhou J."/>
            <person name="Zhu J."/>
            <person name="Brent C.S."/>
            <person name="Elsik C.G."/>
            <person name="Goodisman M.A."/>
            <person name="Liberles D.A."/>
            <person name="Roe R.M."/>
            <person name="Vargo E.L."/>
            <person name="Vilcinskas A."/>
            <person name="Wang J."/>
            <person name="Bornberg-Bauer E."/>
            <person name="Korb J."/>
            <person name="Zhang G."/>
            <person name="Liebig J."/>
        </authorList>
    </citation>
    <scope>NUCLEOTIDE SEQUENCE [LARGE SCALE GENOMIC DNA]</scope>
    <source>
        <tissue evidence="12">Whole organism</tissue>
    </source>
</reference>
<proteinExistence type="inferred from homology"/>
<dbReference type="EC" id="3.2.1.52" evidence="7"/>
<dbReference type="GO" id="GO:0030203">
    <property type="term" value="P:glycosaminoglycan metabolic process"/>
    <property type="evidence" value="ECO:0007669"/>
    <property type="project" value="TreeGrafter"/>
</dbReference>
<dbReference type="SUPFAM" id="SSF55545">
    <property type="entry name" value="beta-N-acetylhexosaminidase-like domain"/>
    <property type="match status" value="1"/>
</dbReference>
<dbReference type="PRINTS" id="PR00738">
    <property type="entry name" value="GLHYDRLASE20"/>
</dbReference>
<feature type="signal peptide" evidence="9">
    <location>
        <begin position="1"/>
        <end position="20"/>
    </location>
</feature>
<evidence type="ECO:0000256" key="6">
    <source>
        <dbReference type="ARBA" id="ARBA00023295"/>
    </source>
</evidence>
<evidence type="ECO:0000256" key="7">
    <source>
        <dbReference type="PIRNR" id="PIRNR001093"/>
    </source>
</evidence>
<dbReference type="PANTHER" id="PTHR22600">
    <property type="entry name" value="BETA-HEXOSAMINIDASE"/>
    <property type="match status" value="1"/>
</dbReference>
<protein>
    <recommendedName>
        <fullName evidence="7">Beta-hexosaminidase</fullName>
        <ecNumber evidence="7">3.2.1.52</ecNumber>
    </recommendedName>
</protein>
<sequence>MTLLLLLLLVVSFSATGNWAQESQVWMWVCQEGKCVKQPLDRDMTPQGLQACKLVCDTYSTLWPRPRGKVELGRILAPINYNSITITGTSGDHRALSKNVGQFFNIAADTFSNQLTTLFKKREQRPSDGKSLQVRVTIRDSYTRALKIGSDESYELYISEADTEIQASIISTEFFGARHGLETLHQLITFDDVTDSLVIMRDVNITDSPAFPFRSLVLDTARNYFSVASIKRTIDGMAASKLNTFHWHLTDSHSFPFQSQTYPQLSLYGAYTPQQIYTPQDILSVVEYARARGIRVVPEFDAPAHVGEGWQWAGPNVTVCVNAQPWINYCVEPPCGQLNPTNDTVYEILGGIYHDMFALFEPDIFHMGGDEVNFGCWRSSPEIVNWMTSHHLGQTDDDYLQLWDIFQKRAYTKVVEANGGKEIPIVLWTSHLTAQGTVDKYLDNKTYIIQIWTKGSDKVIAELINKGFRVIFSNYDALYFDCGFGAWISEGNNWCSPYIGWQKVYMNNPYTMLTDLGVDISPGTEARELVLGAEAALWSEQVDESSVDGRFWPRAAAMAERLWSNPDEGWQKAEYRMLAHRERLVRQGIQAEALEPQWCYQNEGSCPE</sequence>
<dbReference type="GO" id="GO:0005975">
    <property type="term" value="P:carbohydrate metabolic process"/>
    <property type="evidence" value="ECO:0007669"/>
    <property type="project" value="InterPro"/>
</dbReference>
<dbReference type="PANTHER" id="PTHR22600:SF26">
    <property type="entry name" value="BETA-N-ACETYLHEXOSAMINIDASE"/>
    <property type="match status" value="1"/>
</dbReference>
<dbReference type="InterPro" id="IPR015883">
    <property type="entry name" value="Glyco_hydro_20_cat"/>
</dbReference>
<evidence type="ECO:0000313" key="12">
    <source>
        <dbReference type="EMBL" id="KDR16738.1"/>
    </source>
</evidence>
<dbReference type="Gene3D" id="3.20.20.80">
    <property type="entry name" value="Glycosidases"/>
    <property type="match status" value="1"/>
</dbReference>
<evidence type="ECO:0000256" key="2">
    <source>
        <dbReference type="ARBA" id="ARBA00006285"/>
    </source>
</evidence>
<gene>
    <name evidence="12" type="ORF">L798_09266</name>
</gene>
<dbReference type="FunFam" id="3.20.20.80:FF:000063">
    <property type="entry name" value="Beta-hexosaminidase"/>
    <property type="match status" value="1"/>
</dbReference>
<comment type="catalytic activity">
    <reaction evidence="1 7">
        <text>Hydrolysis of terminal non-reducing N-acetyl-D-hexosamine residues in N-acetyl-beta-D-hexosaminides.</text>
        <dbReference type="EC" id="3.2.1.52"/>
    </reaction>
</comment>
<keyword evidence="6 7" id="KW-0326">Glycosidase</keyword>
<keyword evidence="3 9" id="KW-0732">Signal</keyword>